<dbReference type="EC" id="2.7.13.3" evidence="2"/>
<feature type="transmembrane region" description="Helical" evidence="9">
    <location>
        <begin position="40"/>
        <end position="58"/>
    </location>
</feature>
<evidence type="ECO:0000256" key="9">
    <source>
        <dbReference type="SAM" id="Phobius"/>
    </source>
</evidence>
<accession>A0ABV9E1Z8</accession>
<dbReference type="Gene3D" id="3.30.565.10">
    <property type="entry name" value="Histidine kinase-like ATPase, C-terminal domain"/>
    <property type="match status" value="1"/>
</dbReference>
<keyword evidence="8" id="KW-0902">Two-component regulatory system</keyword>
<name>A0ABV9E1Z8_9ACTN</name>
<keyword evidence="6 12" id="KW-0418">Kinase</keyword>
<evidence type="ECO:0000313" key="12">
    <source>
        <dbReference type="EMBL" id="MFC4564992.1"/>
    </source>
</evidence>
<keyword evidence="4" id="KW-0808">Transferase</keyword>
<proteinExistence type="predicted"/>
<evidence type="ECO:0000259" key="10">
    <source>
        <dbReference type="Pfam" id="PF02518"/>
    </source>
</evidence>
<evidence type="ECO:0000256" key="3">
    <source>
        <dbReference type="ARBA" id="ARBA00022553"/>
    </source>
</evidence>
<feature type="transmembrane region" description="Helical" evidence="9">
    <location>
        <begin position="85"/>
        <end position="100"/>
    </location>
</feature>
<feature type="domain" description="Signal transduction histidine kinase subgroup 3 dimerisation and phosphoacceptor" evidence="11">
    <location>
        <begin position="180"/>
        <end position="244"/>
    </location>
</feature>
<evidence type="ECO:0000313" key="13">
    <source>
        <dbReference type="Proteomes" id="UP001595923"/>
    </source>
</evidence>
<evidence type="ECO:0000259" key="11">
    <source>
        <dbReference type="Pfam" id="PF07730"/>
    </source>
</evidence>
<keyword evidence="3" id="KW-0597">Phosphoprotein</keyword>
<keyword evidence="7" id="KW-0067">ATP-binding</keyword>
<feature type="transmembrane region" description="Helical" evidence="9">
    <location>
        <begin position="107"/>
        <end position="125"/>
    </location>
</feature>
<dbReference type="GO" id="GO:0016301">
    <property type="term" value="F:kinase activity"/>
    <property type="evidence" value="ECO:0007669"/>
    <property type="project" value="UniProtKB-KW"/>
</dbReference>
<evidence type="ECO:0000256" key="1">
    <source>
        <dbReference type="ARBA" id="ARBA00000085"/>
    </source>
</evidence>
<evidence type="ECO:0000256" key="7">
    <source>
        <dbReference type="ARBA" id="ARBA00022840"/>
    </source>
</evidence>
<comment type="caution">
    <text evidence="12">The sequence shown here is derived from an EMBL/GenBank/DDBJ whole genome shotgun (WGS) entry which is preliminary data.</text>
</comment>
<sequence length="389" mass="40187">MGRLPARPTGTAADIAIAAGVGAVQLLAEFPAAWFSGAPLSGPGFALLAIGAASLAVLRRLPLVTALGVGLCTPLYYIFGQADGWAAWLMFVVGVVRLGAGRHRASAVTATVTVLLVITIGETIQFEPARAFYAVGWVLVVLAAGEVARNRGAYLHEVEQRAAEAERTREEEALRRATEERLRIARELHDVIAHNISLINVQAGAAAHGRDPDQAFAALDAIKRASKDTLRELRATLGVLRRADDAATPLAPSPTLARVGDLAARTTGAGLPVRLREDGTAVPLPTPVDLAAYRIVQEALTNALRHAGASRAEVTVAYGPGGVSVQVDDDGRGASGAAAVSEGNGLRGMRERAAALGGEFQAGPRTGGGFRVRAVLPAPADDGTLAAPG</sequence>
<dbReference type="InterPro" id="IPR011712">
    <property type="entry name" value="Sig_transdc_His_kin_sub3_dim/P"/>
</dbReference>
<dbReference type="Gene3D" id="1.20.5.1930">
    <property type="match status" value="1"/>
</dbReference>
<evidence type="ECO:0000256" key="2">
    <source>
        <dbReference type="ARBA" id="ARBA00012438"/>
    </source>
</evidence>
<dbReference type="Pfam" id="PF02518">
    <property type="entry name" value="HATPase_c"/>
    <property type="match status" value="1"/>
</dbReference>
<dbReference type="InterPro" id="IPR003594">
    <property type="entry name" value="HATPase_dom"/>
</dbReference>
<dbReference type="PANTHER" id="PTHR24421">
    <property type="entry name" value="NITRATE/NITRITE SENSOR PROTEIN NARX-RELATED"/>
    <property type="match status" value="1"/>
</dbReference>
<dbReference type="InterPro" id="IPR050482">
    <property type="entry name" value="Sensor_HK_TwoCompSys"/>
</dbReference>
<dbReference type="CDD" id="cd16917">
    <property type="entry name" value="HATPase_UhpB-NarQ-NarX-like"/>
    <property type="match status" value="1"/>
</dbReference>
<dbReference type="Pfam" id="PF07730">
    <property type="entry name" value="HisKA_3"/>
    <property type="match status" value="1"/>
</dbReference>
<dbReference type="SUPFAM" id="SSF55874">
    <property type="entry name" value="ATPase domain of HSP90 chaperone/DNA topoisomerase II/histidine kinase"/>
    <property type="match status" value="1"/>
</dbReference>
<feature type="transmembrane region" description="Helical" evidence="9">
    <location>
        <begin position="12"/>
        <end position="34"/>
    </location>
</feature>
<keyword evidence="5" id="KW-0547">Nucleotide-binding</keyword>
<keyword evidence="9" id="KW-1133">Transmembrane helix</keyword>
<keyword evidence="9" id="KW-0812">Transmembrane</keyword>
<dbReference type="Proteomes" id="UP001595923">
    <property type="component" value="Unassembled WGS sequence"/>
</dbReference>
<dbReference type="InterPro" id="IPR036890">
    <property type="entry name" value="HATPase_C_sf"/>
</dbReference>
<keyword evidence="9" id="KW-0472">Membrane</keyword>
<keyword evidence="13" id="KW-1185">Reference proteome</keyword>
<gene>
    <name evidence="12" type="ORF">ACFO4E_24290</name>
</gene>
<comment type="catalytic activity">
    <reaction evidence="1">
        <text>ATP + protein L-histidine = ADP + protein N-phospho-L-histidine.</text>
        <dbReference type="EC" id="2.7.13.3"/>
    </reaction>
</comment>
<feature type="domain" description="Histidine kinase/HSP90-like ATPase" evidence="10">
    <location>
        <begin position="291"/>
        <end position="379"/>
    </location>
</feature>
<evidence type="ECO:0000256" key="5">
    <source>
        <dbReference type="ARBA" id="ARBA00022741"/>
    </source>
</evidence>
<protein>
    <recommendedName>
        <fullName evidence="2">histidine kinase</fullName>
        <ecNumber evidence="2">2.7.13.3</ecNumber>
    </recommendedName>
</protein>
<evidence type="ECO:0000256" key="4">
    <source>
        <dbReference type="ARBA" id="ARBA00022679"/>
    </source>
</evidence>
<organism evidence="12 13">
    <name type="scientific">Nocardiopsis mangrovi</name>
    <dbReference type="NCBI Taxonomy" id="1179818"/>
    <lineage>
        <taxon>Bacteria</taxon>
        <taxon>Bacillati</taxon>
        <taxon>Actinomycetota</taxon>
        <taxon>Actinomycetes</taxon>
        <taxon>Streptosporangiales</taxon>
        <taxon>Nocardiopsidaceae</taxon>
        <taxon>Nocardiopsis</taxon>
    </lineage>
</organism>
<reference evidence="13" key="1">
    <citation type="journal article" date="2019" name="Int. J. Syst. Evol. Microbiol.">
        <title>The Global Catalogue of Microorganisms (GCM) 10K type strain sequencing project: providing services to taxonomists for standard genome sequencing and annotation.</title>
        <authorList>
            <consortium name="The Broad Institute Genomics Platform"/>
            <consortium name="The Broad Institute Genome Sequencing Center for Infectious Disease"/>
            <person name="Wu L."/>
            <person name="Ma J."/>
        </authorList>
    </citation>
    <scope>NUCLEOTIDE SEQUENCE [LARGE SCALE GENOMIC DNA]</scope>
    <source>
        <strain evidence="13">XZYJ18</strain>
    </source>
</reference>
<dbReference type="EMBL" id="JBHSFQ010000031">
    <property type="protein sequence ID" value="MFC4564992.1"/>
    <property type="molecule type" value="Genomic_DNA"/>
</dbReference>
<dbReference type="RefSeq" id="WP_378578594.1">
    <property type="nucleotide sequence ID" value="NZ_JBHSFQ010000031.1"/>
</dbReference>
<dbReference type="PANTHER" id="PTHR24421:SF10">
    <property type="entry name" value="NITRATE_NITRITE SENSOR PROTEIN NARQ"/>
    <property type="match status" value="1"/>
</dbReference>
<evidence type="ECO:0000256" key="6">
    <source>
        <dbReference type="ARBA" id="ARBA00022777"/>
    </source>
</evidence>
<evidence type="ECO:0000256" key="8">
    <source>
        <dbReference type="ARBA" id="ARBA00023012"/>
    </source>
</evidence>